<sequence>MDDVMACLGASALVILATEDVPCPLTVMKLVNYTMSNGRLAIMSCGKPQAWVCLGASTFDMRNNAFSPILTVAVTGILLRGIGLGSHLWLIKDDKDTPEGSISNIEINRA</sequence>
<feature type="transmembrane region" description="Helical" evidence="1">
    <location>
        <begin position="69"/>
        <end position="91"/>
    </location>
</feature>
<keyword evidence="3" id="KW-1185">Reference proteome</keyword>
<proteinExistence type="predicted"/>
<reference evidence="3" key="1">
    <citation type="journal article" date="2014" name="Proc. Natl. Acad. Sci. U.S.A.">
        <title>Extensive sampling of basidiomycete genomes demonstrates inadequacy of the white-rot/brown-rot paradigm for wood decay fungi.</title>
        <authorList>
            <person name="Riley R."/>
            <person name="Salamov A.A."/>
            <person name="Brown D.W."/>
            <person name="Nagy L.G."/>
            <person name="Floudas D."/>
            <person name="Held B.W."/>
            <person name="Levasseur A."/>
            <person name="Lombard V."/>
            <person name="Morin E."/>
            <person name="Otillar R."/>
            <person name="Lindquist E.A."/>
            <person name="Sun H."/>
            <person name="LaButti K.M."/>
            <person name="Schmutz J."/>
            <person name="Jabbour D."/>
            <person name="Luo H."/>
            <person name="Baker S.E."/>
            <person name="Pisabarro A.G."/>
            <person name="Walton J.D."/>
            <person name="Blanchette R.A."/>
            <person name="Henrissat B."/>
            <person name="Martin F."/>
            <person name="Cullen D."/>
            <person name="Hibbett D.S."/>
            <person name="Grigoriev I.V."/>
        </authorList>
    </citation>
    <scope>NUCLEOTIDE SEQUENCE [LARGE SCALE GENOMIC DNA]</scope>
    <source>
        <strain evidence="3">CBS 339.88</strain>
    </source>
</reference>
<evidence type="ECO:0000313" key="2">
    <source>
        <dbReference type="EMBL" id="KDR71851.1"/>
    </source>
</evidence>
<keyword evidence="1" id="KW-1133">Transmembrane helix</keyword>
<dbReference type="EMBL" id="KL142391">
    <property type="protein sequence ID" value="KDR71851.1"/>
    <property type="molecule type" value="Genomic_DNA"/>
</dbReference>
<accession>A0A067SLS2</accession>
<dbReference type="HOGENOM" id="CLU_2171259_0_0_1"/>
<dbReference type="Proteomes" id="UP000027222">
    <property type="component" value="Unassembled WGS sequence"/>
</dbReference>
<dbReference type="AlphaFoldDB" id="A0A067SLS2"/>
<evidence type="ECO:0000313" key="3">
    <source>
        <dbReference type="Proteomes" id="UP000027222"/>
    </source>
</evidence>
<protein>
    <submittedName>
        <fullName evidence="2">Uncharacterized protein</fullName>
    </submittedName>
</protein>
<keyword evidence="1" id="KW-0812">Transmembrane</keyword>
<gene>
    <name evidence="2" type="ORF">GALMADRAFT_281680</name>
</gene>
<evidence type="ECO:0000256" key="1">
    <source>
        <dbReference type="SAM" id="Phobius"/>
    </source>
</evidence>
<keyword evidence="1" id="KW-0472">Membrane</keyword>
<organism evidence="2 3">
    <name type="scientific">Galerina marginata (strain CBS 339.88)</name>
    <dbReference type="NCBI Taxonomy" id="685588"/>
    <lineage>
        <taxon>Eukaryota</taxon>
        <taxon>Fungi</taxon>
        <taxon>Dikarya</taxon>
        <taxon>Basidiomycota</taxon>
        <taxon>Agaricomycotina</taxon>
        <taxon>Agaricomycetes</taxon>
        <taxon>Agaricomycetidae</taxon>
        <taxon>Agaricales</taxon>
        <taxon>Agaricineae</taxon>
        <taxon>Strophariaceae</taxon>
        <taxon>Galerina</taxon>
    </lineage>
</organism>
<name>A0A067SLS2_GALM3</name>